<keyword evidence="2 4" id="KW-0863">Zinc-finger</keyword>
<dbReference type="SMART" id="SM00184">
    <property type="entry name" value="RING"/>
    <property type="match status" value="1"/>
</dbReference>
<dbReference type="SUPFAM" id="SSF57850">
    <property type="entry name" value="RING/U-box"/>
    <property type="match status" value="1"/>
</dbReference>
<dbReference type="Gene3D" id="3.30.40.10">
    <property type="entry name" value="Zinc/RING finger domain, C3HC4 (zinc finger)"/>
    <property type="match status" value="1"/>
</dbReference>
<evidence type="ECO:0000256" key="4">
    <source>
        <dbReference type="PROSITE-ProRule" id="PRU00024"/>
    </source>
</evidence>
<feature type="region of interest" description="Disordered" evidence="5">
    <location>
        <begin position="168"/>
        <end position="246"/>
    </location>
</feature>
<dbReference type="InterPro" id="IPR027370">
    <property type="entry name" value="Znf-RING_euk"/>
</dbReference>
<name>A0A0X3PA17_SCHSO</name>
<evidence type="ECO:0000256" key="5">
    <source>
        <dbReference type="SAM" id="MobiDB-lite"/>
    </source>
</evidence>
<gene>
    <name evidence="7" type="ORF">TR152902</name>
</gene>
<keyword evidence="1" id="KW-0479">Metal-binding</keyword>
<feature type="region of interest" description="Disordered" evidence="5">
    <location>
        <begin position="53"/>
        <end position="72"/>
    </location>
</feature>
<dbReference type="InterPro" id="IPR047153">
    <property type="entry name" value="TRIM45/56/19-like"/>
</dbReference>
<feature type="compositionally biased region" description="Acidic residues" evidence="5">
    <location>
        <begin position="187"/>
        <end position="205"/>
    </location>
</feature>
<protein>
    <recommendedName>
        <fullName evidence="6">B box-type domain-containing protein</fullName>
    </recommendedName>
</protein>
<proteinExistence type="predicted"/>
<dbReference type="InterPro" id="IPR013083">
    <property type="entry name" value="Znf_RING/FYVE/PHD"/>
</dbReference>
<sequence length="703" mass="77784">MEIRKSLEANFLTCRICNQPFREPKVLLCMHTFCKVCLEHLLEQDKLQAARKRRELEKQRSSGYSSNSSSVSTYKGRWSRAFKNSSYGSESSTTSYDAYGKHRFTEDEIQCPVCEKKTTLPMSGVHGLPDDQLAGKLASIVGRIPKYPVCDVCDGSVASGYQANDTDIELSSREVPKATVQTRPWTDAEDGSTSDIQTTEDEDEQPNATSQRSFGFRSGLLRHTRRHRPAQKNKRPTNASDDEAMMRPTIGTCSANQVEPHRAIAACLECGKRLCDYCHRNHKRIAVTADHVIVSLEQLESMYCTRHPRELRRFFCVTCGELICLVCTFESSLSGANSDVNLDNPTPPSPCGHSEHEVLSIRQGICALERCINKAAFDCKQKAERLELLLLGIRSCEGHVKSLKDAIEAAADEMTQEIANRKAALLRELDADVGVPLNSLVNQRETIVNSVTSWEELQGEDGYLDALVGLHPVQAVTEASLIRDRFVSCLEVLNASIPRTDNWSKLVVEVDSLAQNFNKLNGLADDMYGSEAAAGKKEEGDDDEDAVVPLENGDAKVSKRVRFKPPAEFAGVIPASYTAHWTRRLGKFIKGAGVQLGRRATPGQLAAETALRQEKIVSRAIQASPTDVHGKPLPPEKDSRRHRAVQVDLLQANKTDLAVQTEPCPVVATAQRGKQDAGTQYQSVDINVPVSFFRSSRQIVVQQ</sequence>
<dbReference type="EMBL" id="GEEE01015045">
    <property type="protein sequence ID" value="JAP48180.1"/>
    <property type="molecule type" value="Transcribed_RNA"/>
</dbReference>
<evidence type="ECO:0000256" key="2">
    <source>
        <dbReference type="ARBA" id="ARBA00022771"/>
    </source>
</evidence>
<feature type="domain" description="B box-type" evidence="6">
    <location>
        <begin position="299"/>
        <end position="328"/>
    </location>
</feature>
<dbReference type="InterPro" id="IPR001841">
    <property type="entry name" value="Znf_RING"/>
</dbReference>
<feature type="compositionally biased region" description="Low complexity" evidence="5">
    <location>
        <begin position="61"/>
        <end position="72"/>
    </location>
</feature>
<evidence type="ECO:0000256" key="3">
    <source>
        <dbReference type="ARBA" id="ARBA00022833"/>
    </source>
</evidence>
<feature type="compositionally biased region" description="Basic residues" evidence="5">
    <location>
        <begin position="220"/>
        <end position="235"/>
    </location>
</feature>
<evidence type="ECO:0000313" key="7">
    <source>
        <dbReference type="EMBL" id="JAP48180.1"/>
    </source>
</evidence>
<organism evidence="7">
    <name type="scientific">Schistocephalus solidus</name>
    <name type="common">Tapeworm</name>
    <dbReference type="NCBI Taxonomy" id="70667"/>
    <lineage>
        <taxon>Eukaryota</taxon>
        <taxon>Metazoa</taxon>
        <taxon>Spiralia</taxon>
        <taxon>Lophotrochozoa</taxon>
        <taxon>Platyhelminthes</taxon>
        <taxon>Cestoda</taxon>
        <taxon>Eucestoda</taxon>
        <taxon>Diphyllobothriidea</taxon>
        <taxon>Diphyllobothriidae</taxon>
        <taxon>Schistocephalus</taxon>
    </lineage>
</organism>
<dbReference type="PANTHER" id="PTHR25462">
    <property type="entry name" value="BONUS, ISOFORM C-RELATED"/>
    <property type="match status" value="1"/>
</dbReference>
<dbReference type="PROSITE" id="PS00518">
    <property type="entry name" value="ZF_RING_1"/>
    <property type="match status" value="1"/>
</dbReference>
<dbReference type="Pfam" id="PF13445">
    <property type="entry name" value="zf-RING_UBOX"/>
    <property type="match status" value="1"/>
</dbReference>
<dbReference type="AlphaFoldDB" id="A0A0X3PA17"/>
<dbReference type="Gene3D" id="3.30.160.60">
    <property type="entry name" value="Classic Zinc Finger"/>
    <property type="match status" value="1"/>
</dbReference>
<evidence type="ECO:0000259" key="6">
    <source>
        <dbReference type="PROSITE" id="PS50119"/>
    </source>
</evidence>
<dbReference type="InterPro" id="IPR000315">
    <property type="entry name" value="Znf_B-box"/>
</dbReference>
<dbReference type="SUPFAM" id="SSF57845">
    <property type="entry name" value="B-box zinc-binding domain"/>
    <property type="match status" value="1"/>
</dbReference>
<dbReference type="PANTHER" id="PTHR25462:SF291">
    <property type="entry name" value="E3 UBIQUITIN-PROTEIN LIGASE TRIM45"/>
    <property type="match status" value="1"/>
</dbReference>
<accession>A0A0X3PA17</accession>
<dbReference type="PROSITE" id="PS50119">
    <property type="entry name" value="ZF_BBOX"/>
    <property type="match status" value="1"/>
</dbReference>
<dbReference type="Pfam" id="PF00643">
    <property type="entry name" value="zf-B_box"/>
    <property type="match status" value="1"/>
</dbReference>
<dbReference type="GO" id="GO:0008270">
    <property type="term" value="F:zinc ion binding"/>
    <property type="evidence" value="ECO:0007669"/>
    <property type="project" value="UniProtKB-KW"/>
</dbReference>
<reference evidence="7" key="1">
    <citation type="submission" date="2016-01" db="EMBL/GenBank/DDBJ databases">
        <title>Reference transcriptome for the parasite Schistocephalus solidus: insights into the molecular evolution of parasitism.</title>
        <authorList>
            <person name="Hebert F.O."/>
            <person name="Grambauer S."/>
            <person name="Barber I."/>
            <person name="Landry C.R."/>
            <person name="Aubin-Horth N."/>
        </authorList>
    </citation>
    <scope>NUCLEOTIDE SEQUENCE</scope>
</reference>
<dbReference type="GO" id="GO:0061630">
    <property type="term" value="F:ubiquitin protein ligase activity"/>
    <property type="evidence" value="ECO:0007669"/>
    <property type="project" value="TreeGrafter"/>
</dbReference>
<keyword evidence="3" id="KW-0862">Zinc</keyword>
<evidence type="ECO:0000256" key="1">
    <source>
        <dbReference type="ARBA" id="ARBA00022723"/>
    </source>
</evidence>
<dbReference type="InterPro" id="IPR017907">
    <property type="entry name" value="Znf_RING_CS"/>
</dbReference>